<evidence type="ECO:0000313" key="1">
    <source>
        <dbReference type="EMBL" id="EAR20956.1"/>
    </source>
</evidence>
<dbReference type="HOGENOM" id="CLU_3027683_0_0_6"/>
<dbReference type="AlphaFoldDB" id="A4BTK0"/>
<keyword evidence="2" id="KW-1185">Reference proteome</keyword>
<dbReference type="Proteomes" id="UP000003374">
    <property type="component" value="Unassembled WGS sequence"/>
</dbReference>
<gene>
    <name evidence="1" type="ORF">NB231_00185</name>
</gene>
<proteinExistence type="predicted"/>
<reference evidence="1 2" key="1">
    <citation type="submission" date="2006-02" db="EMBL/GenBank/DDBJ databases">
        <authorList>
            <person name="Waterbury J."/>
            <person name="Ferriera S."/>
            <person name="Johnson J."/>
            <person name="Kravitz S."/>
            <person name="Halpern A."/>
            <person name="Remington K."/>
            <person name="Beeson K."/>
            <person name="Tran B."/>
            <person name="Rogers Y.-H."/>
            <person name="Friedman R."/>
            <person name="Venter J.C."/>
        </authorList>
    </citation>
    <scope>NUCLEOTIDE SEQUENCE [LARGE SCALE GENOMIC DNA]</scope>
    <source>
        <strain evidence="1 2">Nb-231</strain>
    </source>
</reference>
<protein>
    <submittedName>
        <fullName evidence="1">Uncharacterized protein</fullName>
    </submittedName>
</protein>
<dbReference type="STRING" id="314278.NB231_00185"/>
<sequence>MRHQAGCGGSGGTLCKRRSAFLRRVIEDTPDRREQVFNDAALAQFDLGRDIYTGS</sequence>
<evidence type="ECO:0000313" key="2">
    <source>
        <dbReference type="Proteomes" id="UP000003374"/>
    </source>
</evidence>
<name>A4BTK0_9GAMM</name>
<comment type="caution">
    <text evidence="1">The sequence shown here is derived from an EMBL/GenBank/DDBJ whole genome shotgun (WGS) entry which is preliminary data.</text>
</comment>
<organism evidence="1 2">
    <name type="scientific">Nitrococcus mobilis Nb-231</name>
    <dbReference type="NCBI Taxonomy" id="314278"/>
    <lineage>
        <taxon>Bacteria</taxon>
        <taxon>Pseudomonadati</taxon>
        <taxon>Pseudomonadota</taxon>
        <taxon>Gammaproteobacteria</taxon>
        <taxon>Chromatiales</taxon>
        <taxon>Ectothiorhodospiraceae</taxon>
        <taxon>Nitrococcus</taxon>
    </lineage>
</organism>
<dbReference type="EMBL" id="AAOF01000014">
    <property type="protein sequence ID" value="EAR20956.1"/>
    <property type="molecule type" value="Genomic_DNA"/>
</dbReference>
<accession>A4BTK0</accession>